<feature type="active site" description="Phosphocysteine intermediate; for EIIB activity" evidence="6">
    <location>
        <position position="58"/>
    </location>
</feature>
<dbReference type="InterPro" id="IPR036878">
    <property type="entry name" value="Glu_permease_IIB"/>
</dbReference>
<keyword evidence="9" id="KW-1185">Reference proteome</keyword>
<evidence type="ECO:0000259" key="7">
    <source>
        <dbReference type="PROSITE" id="PS51098"/>
    </source>
</evidence>
<dbReference type="PATRIC" id="fig|1619313.3.peg.1603"/>
<dbReference type="AlphaFoldDB" id="A0A0U5L4T2"/>
<dbReference type="InterPro" id="IPR018113">
    <property type="entry name" value="PTrfase_EIIB_Cys"/>
</dbReference>
<reference evidence="9" key="1">
    <citation type="submission" date="2015-11" db="EMBL/GenBank/DDBJ databases">
        <authorList>
            <person name="Blom J."/>
        </authorList>
    </citation>
    <scope>NUCLEOTIDE SEQUENCE [LARGE SCALE GENOMIC DNA]</scope>
</reference>
<dbReference type="Pfam" id="PF00367">
    <property type="entry name" value="PTS_EIIB"/>
    <property type="match status" value="1"/>
</dbReference>
<protein>
    <recommendedName>
        <fullName evidence="7">PTS EIIB type-1 domain-containing protein</fullName>
    </recommendedName>
</protein>
<dbReference type="PANTHER" id="PTHR30009:SF20">
    <property type="entry name" value="PTS SYSTEM GLUCOSE-SPECIFIC EIICB COMPONENT-RELATED"/>
    <property type="match status" value="1"/>
</dbReference>
<dbReference type="Gene3D" id="3.30.1360.60">
    <property type="entry name" value="Glucose permease domain IIB"/>
    <property type="match status" value="1"/>
</dbReference>
<dbReference type="GO" id="GO:0009401">
    <property type="term" value="P:phosphoenolpyruvate-dependent sugar phosphotransferase system"/>
    <property type="evidence" value="ECO:0007669"/>
    <property type="project" value="UniProtKB-KW"/>
</dbReference>
<dbReference type="GO" id="GO:0090564">
    <property type="term" value="F:protein-phosphocysteine-glucose phosphotransferase system transporter activity"/>
    <property type="evidence" value="ECO:0007669"/>
    <property type="project" value="TreeGrafter"/>
</dbReference>
<dbReference type="GO" id="GO:1904659">
    <property type="term" value="P:D-glucose transmembrane transport"/>
    <property type="evidence" value="ECO:0007669"/>
    <property type="project" value="TreeGrafter"/>
</dbReference>
<name>A0A0U5L4T2_9GAMM</name>
<dbReference type="InterPro" id="IPR050429">
    <property type="entry name" value="PTS_Glucose_EIICBA"/>
</dbReference>
<evidence type="ECO:0000256" key="2">
    <source>
        <dbReference type="ARBA" id="ARBA00022597"/>
    </source>
</evidence>
<keyword evidence="4" id="KW-0598">Phosphotransferase system</keyword>
<dbReference type="SUPFAM" id="SSF55604">
    <property type="entry name" value="Glucose permease domain IIB"/>
    <property type="match status" value="1"/>
</dbReference>
<dbReference type="STRING" id="1619313.EM595_1548"/>
<dbReference type="EMBL" id="LN907827">
    <property type="protein sequence ID" value="CUU23782.1"/>
    <property type="molecule type" value="Genomic_DNA"/>
</dbReference>
<evidence type="ECO:0000256" key="5">
    <source>
        <dbReference type="ARBA" id="ARBA00022777"/>
    </source>
</evidence>
<dbReference type="GO" id="GO:0008982">
    <property type="term" value="F:protein-N(PI)-phosphohistidine-sugar phosphotransferase activity"/>
    <property type="evidence" value="ECO:0007669"/>
    <property type="project" value="InterPro"/>
</dbReference>
<evidence type="ECO:0000256" key="3">
    <source>
        <dbReference type="ARBA" id="ARBA00022679"/>
    </source>
</evidence>
<evidence type="ECO:0000256" key="6">
    <source>
        <dbReference type="PROSITE-ProRule" id="PRU00421"/>
    </source>
</evidence>
<dbReference type="InterPro" id="IPR001996">
    <property type="entry name" value="PTS_IIB_1"/>
</dbReference>
<dbReference type="GO" id="GO:0016301">
    <property type="term" value="F:kinase activity"/>
    <property type="evidence" value="ECO:0007669"/>
    <property type="project" value="UniProtKB-KW"/>
</dbReference>
<evidence type="ECO:0000313" key="9">
    <source>
        <dbReference type="Proteomes" id="UP000059419"/>
    </source>
</evidence>
<evidence type="ECO:0000256" key="1">
    <source>
        <dbReference type="ARBA" id="ARBA00022448"/>
    </source>
</evidence>
<sequence length="115" mass="12798">MAAAMPPEENMMVSLKSFTHYFSRQPQPSADEPVDMAMLERLLHCFGGRDNIEQVDACLTRLRVQVKSLAQVDSAALQQMGAIGVVILGHEVHAIFGTQSDRLRQLLDARFFKPA</sequence>
<keyword evidence="5" id="KW-0418">Kinase</keyword>
<dbReference type="NCBIfam" id="TIGR00826">
    <property type="entry name" value="EIIB_glc"/>
    <property type="match status" value="1"/>
</dbReference>
<dbReference type="GO" id="GO:0005886">
    <property type="term" value="C:plasma membrane"/>
    <property type="evidence" value="ECO:0007669"/>
    <property type="project" value="TreeGrafter"/>
</dbReference>
<dbReference type="PROSITE" id="PS51098">
    <property type="entry name" value="PTS_EIIB_TYPE_1"/>
    <property type="match status" value="1"/>
</dbReference>
<proteinExistence type="predicted"/>
<evidence type="ECO:0000313" key="8">
    <source>
        <dbReference type="EMBL" id="CUU23782.1"/>
    </source>
</evidence>
<keyword evidence="1" id="KW-0813">Transport</keyword>
<feature type="domain" description="PTS EIIB type-1" evidence="7">
    <location>
        <begin position="36"/>
        <end position="115"/>
    </location>
</feature>
<gene>
    <name evidence="8" type="ORF">EM595_1548</name>
</gene>
<organism evidence="8 9">
    <name type="scientific">Duffyella gerundensis</name>
    <dbReference type="NCBI Taxonomy" id="1619313"/>
    <lineage>
        <taxon>Bacteria</taxon>
        <taxon>Pseudomonadati</taxon>
        <taxon>Pseudomonadota</taxon>
        <taxon>Gammaproteobacteria</taxon>
        <taxon>Enterobacterales</taxon>
        <taxon>Erwiniaceae</taxon>
        <taxon>Duffyella</taxon>
    </lineage>
</organism>
<evidence type="ECO:0000256" key="4">
    <source>
        <dbReference type="ARBA" id="ARBA00022683"/>
    </source>
</evidence>
<keyword evidence="2" id="KW-0762">Sugar transport</keyword>
<accession>A0A0U5L4T2</accession>
<keyword evidence="3" id="KW-0808">Transferase</keyword>
<dbReference type="KEGG" id="ege:EM595_1548"/>
<dbReference type="Proteomes" id="UP000059419">
    <property type="component" value="Chromosome 1"/>
</dbReference>
<dbReference type="PANTHER" id="PTHR30009">
    <property type="entry name" value="CYTOCHROME C-TYPE SYNTHESIS PROTEIN AND PTS TRANSMEMBRANE COMPONENT"/>
    <property type="match status" value="1"/>
</dbReference>